<feature type="region of interest" description="Disordered" evidence="1">
    <location>
        <begin position="1"/>
        <end position="89"/>
    </location>
</feature>
<feature type="transmembrane region" description="Helical" evidence="2">
    <location>
        <begin position="96"/>
        <end position="117"/>
    </location>
</feature>
<dbReference type="AlphaFoldDB" id="Q4JSJ9"/>
<gene>
    <name evidence="3" type="ordered locus">jk2026</name>
</gene>
<dbReference type="eggNOG" id="COG2367">
    <property type="taxonomic scope" value="Bacteria"/>
</dbReference>
<evidence type="ECO:0000256" key="2">
    <source>
        <dbReference type="SAM" id="Phobius"/>
    </source>
</evidence>
<name>Q4JSJ9_CORJK</name>
<dbReference type="PATRIC" id="fig|306537.10.peg.2058"/>
<feature type="region of interest" description="Disordered" evidence="1">
    <location>
        <begin position="123"/>
        <end position="161"/>
    </location>
</feature>
<feature type="compositionally biased region" description="Low complexity" evidence="1">
    <location>
        <begin position="55"/>
        <end position="69"/>
    </location>
</feature>
<dbReference type="Gene3D" id="3.40.710.10">
    <property type="entry name" value="DD-peptidase/beta-lactamase superfamily"/>
    <property type="match status" value="1"/>
</dbReference>
<keyword evidence="2" id="KW-0812">Transmembrane</keyword>
<accession>Q4JSJ9</accession>
<organism evidence="3 4">
    <name type="scientific">Corynebacterium jeikeium (strain K411)</name>
    <dbReference type="NCBI Taxonomy" id="306537"/>
    <lineage>
        <taxon>Bacteria</taxon>
        <taxon>Bacillati</taxon>
        <taxon>Actinomycetota</taxon>
        <taxon>Actinomycetes</taxon>
        <taxon>Mycobacteriales</taxon>
        <taxon>Corynebacteriaceae</taxon>
        <taxon>Corynebacterium</taxon>
    </lineage>
</organism>
<evidence type="ECO:0000256" key="1">
    <source>
        <dbReference type="SAM" id="MobiDB-lite"/>
    </source>
</evidence>
<protein>
    <submittedName>
        <fullName evidence="3">Uncharacterized protein</fullName>
    </submittedName>
</protein>
<evidence type="ECO:0000313" key="3">
    <source>
        <dbReference type="EMBL" id="CAI38208.1"/>
    </source>
</evidence>
<dbReference type="Proteomes" id="UP000000545">
    <property type="component" value="Chromosome"/>
</dbReference>
<dbReference type="SUPFAM" id="SSF56601">
    <property type="entry name" value="beta-lactamase/transpeptidase-like"/>
    <property type="match status" value="1"/>
</dbReference>
<dbReference type="STRING" id="306537.jk2026"/>
<dbReference type="InterPro" id="IPR012338">
    <property type="entry name" value="Beta-lactam/transpept-like"/>
</dbReference>
<reference evidence="3 4" key="1">
    <citation type="journal article" date="2005" name="J. Bacteriol.">
        <title>Complete genome sequence and analysis of the multiresistant nosocomial pathogen Corynebacterium jeikeium K411, a lipid-requiring bacterium of the human skin flora.</title>
        <authorList>
            <person name="Tauch A."/>
            <person name="Kaiser O."/>
            <person name="Hain T."/>
            <person name="Goesmann A."/>
            <person name="Weisshaar B."/>
            <person name="Albersmeier A."/>
            <person name="Bekel T."/>
            <person name="Bischoff N."/>
            <person name="Brune I."/>
            <person name="Chakraborty T."/>
            <person name="Kalinowski J."/>
            <person name="Meyer F."/>
            <person name="Rupp O."/>
            <person name="Schneiker S."/>
            <person name="Viehoever P."/>
            <person name="Puehler A."/>
        </authorList>
    </citation>
    <scope>NUCLEOTIDE SEQUENCE [LARGE SCALE GENOMIC DNA]</scope>
    <source>
        <strain evidence="3 4">K411</strain>
    </source>
</reference>
<feature type="compositionally biased region" description="Low complexity" evidence="1">
    <location>
        <begin position="28"/>
        <end position="42"/>
    </location>
</feature>
<evidence type="ECO:0000313" key="4">
    <source>
        <dbReference type="Proteomes" id="UP000000545"/>
    </source>
</evidence>
<sequence length="410" mass="42969">MASNERPEGASRRSQGWRGMYTGEPESQAGAQQGVTAGAQAADEQWGFASEPELQAGAQQGTAAMQADGSLAAEPDEPEGKPRNGARATRGARGGLVAGLAVGAAVLAITVGLVMGLSGGEGGVTKKGEESAPAANTAAVPYTDGNDGANATPPTDEEQQQKLDKLAADIAEKNNVQVGVAIIGENGPLHAGKLNEEGAWSTIKVPIAGAVEEKLRHAEAHGQPAPRAAMEADMDAAIHYSDNDAAFRLWMYVGDGSDRTAAYKVRDYMHRVGDPTNAAKQFEDGVYVGFGAIKWKLTDQVKFMNGFRCMNGSEKVLERMGHIIPEHKYGLAKINGAQFKGGWGPEPDGRFIYRQLGLVPGPDGEMTPVAIMAIPNDGLEPTAWDGVDALAKKLPDVLEGAPPAKTKDDC</sequence>
<keyword evidence="4" id="KW-1185">Reference proteome</keyword>
<dbReference type="EMBL" id="CR931997">
    <property type="protein sequence ID" value="CAI38208.1"/>
    <property type="molecule type" value="Genomic_DNA"/>
</dbReference>
<keyword evidence="2" id="KW-1133">Transmembrane helix</keyword>
<dbReference type="HOGENOM" id="CLU_055774_0_0_11"/>
<proteinExistence type="predicted"/>
<keyword evidence="2" id="KW-0472">Membrane</keyword>
<feature type="compositionally biased region" description="Basic and acidic residues" evidence="1">
    <location>
        <begin position="1"/>
        <end position="11"/>
    </location>
</feature>
<dbReference type="KEGG" id="cjk:jk2026"/>